<dbReference type="AlphaFoldDB" id="A0A1B2E4Z3"/>
<dbReference type="KEGG" id="pib:BBD41_22055"/>
<proteinExistence type="predicted"/>
<reference evidence="2" key="1">
    <citation type="submission" date="2016-08" db="EMBL/GenBank/DDBJ databases">
        <title>Complete Genome Seqeunce of Paenibacillus sp. nov. IHBB 9852 from high altitute lake of Indian trans-Himalayas.</title>
        <authorList>
            <person name="Kiran S."/>
            <person name="Swarnkar M.K."/>
            <person name="Rana A."/>
            <person name="Tewari R."/>
            <person name="Gulati A."/>
        </authorList>
    </citation>
    <scope>NUCLEOTIDE SEQUENCE [LARGE SCALE GENOMIC DNA]</scope>
    <source>
        <strain evidence="2">IHBB 9852</strain>
    </source>
</reference>
<organism evidence="2">
    <name type="scientific">Paenibacillus ihbetae</name>
    <dbReference type="NCBI Taxonomy" id="1870820"/>
    <lineage>
        <taxon>Bacteria</taxon>
        <taxon>Bacillati</taxon>
        <taxon>Bacillota</taxon>
        <taxon>Bacilli</taxon>
        <taxon>Bacillales</taxon>
        <taxon>Paenibacillaceae</taxon>
        <taxon>Paenibacillus</taxon>
    </lineage>
</organism>
<feature type="domain" description="Glycoside hydrolase 123 catalytic" evidence="1">
    <location>
        <begin position="173"/>
        <end position="503"/>
    </location>
</feature>
<dbReference type="InterPro" id="IPR025150">
    <property type="entry name" value="GH123_cat"/>
</dbReference>
<dbReference type="InterPro" id="IPR017853">
    <property type="entry name" value="GH"/>
</dbReference>
<dbReference type="SUPFAM" id="SSF51445">
    <property type="entry name" value="(Trans)glycosidases"/>
    <property type="match status" value="1"/>
</dbReference>
<dbReference type="Pfam" id="PF13320">
    <property type="entry name" value="GH123_cat"/>
    <property type="match status" value="1"/>
</dbReference>
<protein>
    <recommendedName>
        <fullName evidence="1">Glycoside hydrolase 123 catalytic domain-containing protein</fullName>
    </recommendedName>
</protein>
<gene>
    <name evidence="2" type="ORF">BBD41_22055</name>
</gene>
<evidence type="ECO:0000259" key="1">
    <source>
        <dbReference type="Pfam" id="PF13320"/>
    </source>
</evidence>
<name>A0A1B2E4Z3_9BACL</name>
<evidence type="ECO:0000313" key="2">
    <source>
        <dbReference type="EMBL" id="ANY75033.1"/>
    </source>
</evidence>
<sequence length="554" mass="63449">MSNIPTFETRLLSSLSKVFADEELAAAPYDAASAFLNETFSFQVAYRSNQLMKNIRVIVESELSEHITIRSVGLVPSDLPTYHDHDEFILRSTPGLYPDPLLPLSADAAVTGRPSQWRSLWVTVEPDSGRAGGTYNIGLRFETDSGEKLGEETFRLELIPAVLPAQTLIHTEWFHTDCLATYYGVDVFSERHWQLIEQYVKAAAEHGMNMILTPLFTPPLDTEVGGERPTVQLVDVEVLADGSYRFGFDRLDRWTDLCDRCGIQYLEFSHFFTQWGAKHAPKIVANVNGESQKLFGWETDASGEEYHAFLRQFIPALRDWIEDHGRDDRCYFHVSDEPHASHIEAYGQASRLMNELLPDYPIIDALSDLSFYEEGLVKRPIPASNHIEPFLEAGVEGLWTYYCCSQYKEVSNRFFNLPSARNRILGMQLYKYNIEGFLHWGYNFWYSQYSRRAIDPYRVTDADSGFPSGDAFLVYPGEDGPVESIRLKVFHEALQDLRALQLLEQQIGREAVLEALEEGLEEPITFKTYPRDEQWLLSKRQWINDKIKESMVVA</sequence>
<dbReference type="RefSeq" id="WP_099478759.1">
    <property type="nucleotide sequence ID" value="NZ_CP016809.1"/>
</dbReference>
<accession>A0A1B2E4Z3</accession>
<dbReference type="EMBL" id="CP016809">
    <property type="protein sequence ID" value="ANY75033.1"/>
    <property type="molecule type" value="Genomic_DNA"/>
</dbReference>